<dbReference type="RefSeq" id="WP_200388572.1">
    <property type="nucleotide sequence ID" value="NZ_NRSD01000015.1"/>
</dbReference>
<evidence type="ECO:0000313" key="3">
    <source>
        <dbReference type="EMBL" id="MBK1645772.1"/>
    </source>
</evidence>
<feature type="region of interest" description="Disordered" evidence="1">
    <location>
        <begin position="1"/>
        <end position="20"/>
    </location>
</feature>
<gene>
    <name evidence="3" type="ORF">CKO25_14145</name>
</gene>
<keyword evidence="3" id="KW-0808">Transferase</keyword>
<organism evidence="3 4">
    <name type="scientific">Thiocapsa imhoffii</name>
    <dbReference type="NCBI Taxonomy" id="382777"/>
    <lineage>
        <taxon>Bacteria</taxon>
        <taxon>Pseudomonadati</taxon>
        <taxon>Pseudomonadota</taxon>
        <taxon>Gammaproteobacteria</taxon>
        <taxon>Chromatiales</taxon>
        <taxon>Chromatiaceae</taxon>
        <taxon>Thiocapsa</taxon>
    </lineage>
</organism>
<dbReference type="Proteomes" id="UP001138802">
    <property type="component" value="Unassembled WGS sequence"/>
</dbReference>
<dbReference type="GO" id="GO:0008168">
    <property type="term" value="F:methyltransferase activity"/>
    <property type="evidence" value="ECO:0007669"/>
    <property type="project" value="UniProtKB-KW"/>
</dbReference>
<dbReference type="EMBL" id="NRSD01000015">
    <property type="protein sequence ID" value="MBK1645772.1"/>
    <property type="molecule type" value="Genomic_DNA"/>
</dbReference>
<dbReference type="Gene3D" id="3.40.50.150">
    <property type="entry name" value="Vaccinia Virus protein VP39"/>
    <property type="match status" value="1"/>
</dbReference>
<dbReference type="PANTHER" id="PTHR34203:SF15">
    <property type="entry name" value="SLL1173 PROTEIN"/>
    <property type="match status" value="1"/>
</dbReference>
<dbReference type="AlphaFoldDB" id="A0A9X0WKD8"/>
<proteinExistence type="predicted"/>
<dbReference type="NCBIfam" id="TIGR01444">
    <property type="entry name" value="fkbM_fam"/>
    <property type="match status" value="1"/>
</dbReference>
<keyword evidence="3" id="KW-0489">Methyltransferase</keyword>
<evidence type="ECO:0000256" key="1">
    <source>
        <dbReference type="SAM" id="MobiDB-lite"/>
    </source>
</evidence>
<name>A0A9X0WKD8_9GAMM</name>
<feature type="domain" description="Methyltransferase FkbM" evidence="2">
    <location>
        <begin position="63"/>
        <end position="193"/>
    </location>
</feature>
<dbReference type="PANTHER" id="PTHR34203">
    <property type="entry name" value="METHYLTRANSFERASE, FKBM FAMILY PROTEIN"/>
    <property type="match status" value="1"/>
</dbReference>
<dbReference type="InterPro" id="IPR052514">
    <property type="entry name" value="SAM-dependent_MTase"/>
</dbReference>
<dbReference type="InterPro" id="IPR029063">
    <property type="entry name" value="SAM-dependent_MTases_sf"/>
</dbReference>
<sequence>MPILIPEPRDVDPPKPGPDGRWAGLRTARGVLRSLWIYYGHRRRARMDRFYRSFLGPGDLAFDIGSHVGDRIGSFRRLGARVLALEPQPALARTLRWLYGRDPLVRIEVAAVGRVSGEAILHLNRTNPTVSTLSASFIAAAQGKPGWQGQSWDDRLRVRQVTLDDLIAGHGLPRFIKIDVEGFEAEVLGGLSQPPAALSFEFTTIQKEVARACLDACDRLGFTSFNAVLGEDHRFVLTSWVDAHTIGQWLTALPPAANSGDIYARAPRSASATQGQEAS</sequence>
<dbReference type="SUPFAM" id="SSF53335">
    <property type="entry name" value="S-adenosyl-L-methionine-dependent methyltransferases"/>
    <property type="match status" value="1"/>
</dbReference>
<evidence type="ECO:0000313" key="4">
    <source>
        <dbReference type="Proteomes" id="UP001138802"/>
    </source>
</evidence>
<keyword evidence="4" id="KW-1185">Reference proteome</keyword>
<comment type="caution">
    <text evidence="3">The sequence shown here is derived from an EMBL/GenBank/DDBJ whole genome shotgun (WGS) entry which is preliminary data.</text>
</comment>
<protein>
    <submittedName>
        <fullName evidence="3">Methyltransferase FkbM</fullName>
    </submittedName>
</protein>
<dbReference type="InterPro" id="IPR006342">
    <property type="entry name" value="FkbM_mtfrase"/>
</dbReference>
<reference evidence="3 4" key="1">
    <citation type="journal article" date="2020" name="Microorganisms">
        <title>Osmotic Adaptation and Compatible Solute Biosynthesis of Phototrophic Bacteria as Revealed from Genome Analyses.</title>
        <authorList>
            <person name="Imhoff J.F."/>
            <person name="Rahn T."/>
            <person name="Kunzel S."/>
            <person name="Keller A."/>
            <person name="Neulinger S.C."/>
        </authorList>
    </citation>
    <scope>NUCLEOTIDE SEQUENCE [LARGE SCALE GENOMIC DNA]</scope>
    <source>
        <strain evidence="3 4">DSM 21303</strain>
    </source>
</reference>
<dbReference type="Pfam" id="PF05050">
    <property type="entry name" value="Methyltransf_21"/>
    <property type="match status" value="1"/>
</dbReference>
<dbReference type="GO" id="GO:0032259">
    <property type="term" value="P:methylation"/>
    <property type="evidence" value="ECO:0007669"/>
    <property type="project" value="UniProtKB-KW"/>
</dbReference>
<accession>A0A9X0WKD8</accession>
<evidence type="ECO:0000259" key="2">
    <source>
        <dbReference type="Pfam" id="PF05050"/>
    </source>
</evidence>